<protein>
    <submittedName>
        <fullName evidence="5">MarR family transcriptional regulator</fullName>
    </submittedName>
</protein>
<accession>A0AA45QQW6</accession>
<dbReference type="SMART" id="SM00347">
    <property type="entry name" value="HTH_MARR"/>
    <property type="match status" value="1"/>
</dbReference>
<dbReference type="Proteomes" id="UP000663608">
    <property type="component" value="Chromosome"/>
</dbReference>
<evidence type="ECO:0000259" key="4">
    <source>
        <dbReference type="PROSITE" id="PS50995"/>
    </source>
</evidence>
<keyword evidence="2" id="KW-0238">DNA-binding</keyword>
<keyword evidence="6" id="KW-1185">Reference proteome</keyword>
<dbReference type="Gene3D" id="1.10.10.10">
    <property type="entry name" value="Winged helix-like DNA-binding domain superfamily/Winged helix DNA-binding domain"/>
    <property type="match status" value="1"/>
</dbReference>
<dbReference type="KEGG" id="lti:JW886_07000"/>
<dbReference type="PANTHER" id="PTHR42756">
    <property type="entry name" value="TRANSCRIPTIONAL REGULATOR, MARR"/>
    <property type="match status" value="1"/>
</dbReference>
<reference evidence="5 6" key="1">
    <citation type="submission" date="2021-02" db="EMBL/GenBank/DDBJ databases">
        <title>Complete genome sequence of Lactococcus lactis strain K_LL004.</title>
        <authorList>
            <person name="Kim H.B."/>
        </authorList>
    </citation>
    <scope>NUCLEOTIDE SEQUENCE [LARGE SCALE GENOMIC DNA]</scope>
    <source>
        <strain evidence="5 6">K_LL004</strain>
    </source>
</reference>
<proteinExistence type="predicted"/>
<evidence type="ECO:0000256" key="2">
    <source>
        <dbReference type="ARBA" id="ARBA00023125"/>
    </source>
</evidence>
<dbReference type="InterPro" id="IPR036390">
    <property type="entry name" value="WH_DNA-bd_sf"/>
</dbReference>
<organism evidence="5 6">
    <name type="scientific">Lactococcus taiwanensis</name>
    <dbReference type="NCBI Taxonomy" id="1151742"/>
    <lineage>
        <taxon>Bacteria</taxon>
        <taxon>Bacillati</taxon>
        <taxon>Bacillota</taxon>
        <taxon>Bacilli</taxon>
        <taxon>Lactobacillales</taxon>
        <taxon>Streptococcaceae</taxon>
        <taxon>Lactococcus</taxon>
    </lineage>
</organism>
<sequence>MRTNNQAIGRLLKVASNQMVREVDAFAAQFHLTGQQMLILDFLGNALESQDAAVLTAPSAVSQTMIEQEFNIRRSTTTEILQRMEKRALIIRHPSPTDARQKFVQLTDLGRQYLPEIKTFTQEHSQRVLANLSDEEVRAVIKFLNNFNKQKA</sequence>
<evidence type="ECO:0000256" key="3">
    <source>
        <dbReference type="ARBA" id="ARBA00023163"/>
    </source>
</evidence>
<dbReference type="PROSITE" id="PS50995">
    <property type="entry name" value="HTH_MARR_2"/>
    <property type="match status" value="1"/>
</dbReference>
<dbReference type="EMBL" id="CP070872">
    <property type="protein sequence ID" value="QSE76212.1"/>
    <property type="molecule type" value="Genomic_DNA"/>
</dbReference>
<dbReference type="AlphaFoldDB" id="A0AA45QQW6"/>
<keyword evidence="3" id="KW-0804">Transcription</keyword>
<dbReference type="InterPro" id="IPR000835">
    <property type="entry name" value="HTH_MarR-typ"/>
</dbReference>
<gene>
    <name evidence="5" type="ORF">JW886_07000</name>
</gene>
<dbReference type="Pfam" id="PF12802">
    <property type="entry name" value="MarR_2"/>
    <property type="match status" value="1"/>
</dbReference>
<dbReference type="PRINTS" id="PR00598">
    <property type="entry name" value="HTHMARR"/>
</dbReference>
<dbReference type="InterPro" id="IPR036388">
    <property type="entry name" value="WH-like_DNA-bd_sf"/>
</dbReference>
<keyword evidence="1" id="KW-0805">Transcription regulation</keyword>
<dbReference type="SUPFAM" id="SSF46785">
    <property type="entry name" value="Winged helix' DNA-binding domain"/>
    <property type="match status" value="1"/>
</dbReference>
<feature type="domain" description="HTH marR-type" evidence="4">
    <location>
        <begin position="5"/>
        <end position="149"/>
    </location>
</feature>
<dbReference type="GO" id="GO:0003677">
    <property type="term" value="F:DNA binding"/>
    <property type="evidence" value="ECO:0007669"/>
    <property type="project" value="UniProtKB-KW"/>
</dbReference>
<dbReference type="PANTHER" id="PTHR42756:SF1">
    <property type="entry name" value="TRANSCRIPTIONAL REPRESSOR OF EMRAB OPERON"/>
    <property type="match status" value="1"/>
</dbReference>
<evidence type="ECO:0000256" key="1">
    <source>
        <dbReference type="ARBA" id="ARBA00023015"/>
    </source>
</evidence>
<name>A0AA45QQW6_9LACT</name>
<dbReference type="RefSeq" id="WP_205871682.1">
    <property type="nucleotide sequence ID" value="NZ_CP070872.1"/>
</dbReference>
<evidence type="ECO:0000313" key="5">
    <source>
        <dbReference type="EMBL" id="QSE76212.1"/>
    </source>
</evidence>
<evidence type="ECO:0000313" key="6">
    <source>
        <dbReference type="Proteomes" id="UP000663608"/>
    </source>
</evidence>
<dbReference type="GO" id="GO:0003700">
    <property type="term" value="F:DNA-binding transcription factor activity"/>
    <property type="evidence" value="ECO:0007669"/>
    <property type="project" value="InterPro"/>
</dbReference>